<dbReference type="Pfam" id="PF00578">
    <property type="entry name" value="AhpC-TSA"/>
    <property type="match status" value="1"/>
</dbReference>
<evidence type="ECO:0000313" key="4">
    <source>
        <dbReference type="Proteomes" id="UP001589734"/>
    </source>
</evidence>
<dbReference type="PANTHER" id="PTHR42852:SF17">
    <property type="entry name" value="THIOREDOXIN-LIKE PROTEIN HI_1115"/>
    <property type="match status" value="1"/>
</dbReference>
<proteinExistence type="predicted"/>
<name>A0ABV6BZZ6_9FLAO</name>
<dbReference type="Gene3D" id="3.40.30.10">
    <property type="entry name" value="Glutaredoxin"/>
    <property type="match status" value="1"/>
</dbReference>
<reference evidence="3 4" key="1">
    <citation type="submission" date="2024-09" db="EMBL/GenBank/DDBJ databases">
        <authorList>
            <person name="Sun Q."/>
            <person name="Mori K."/>
        </authorList>
    </citation>
    <scope>NUCLEOTIDE SEQUENCE [LARGE SCALE GENOMIC DNA]</scope>
    <source>
        <strain evidence="3 4">CGMCC 1.12926</strain>
    </source>
</reference>
<dbReference type="InterPro" id="IPR000866">
    <property type="entry name" value="AhpC/TSA"/>
</dbReference>
<keyword evidence="4" id="KW-1185">Reference proteome</keyword>
<dbReference type="Proteomes" id="UP001589734">
    <property type="component" value="Unassembled WGS sequence"/>
</dbReference>
<accession>A0ABV6BZZ6</accession>
<organism evidence="3 4">
    <name type="scientific">Flavobacterium procerum</name>
    <dbReference type="NCBI Taxonomy" id="1455569"/>
    <lineage>
        <taxon>Bacteria</taxon>
        <taxon>Pseudomonadati</taxon>
        <taxon>Bacteroidota</taxon>
        <taxon>Flavobacteriia</taxon>
        <taxon>Flavobacteriales</taxon>
        <taxon>Flavobacteriaceae</taxon>
        <taxon>Flavobacterium</taxon>
    </lineage>
</organism>
<dbReference type="PANTHER" id="PTHR42852">
    <property type="entry name" value="THIOL:DISULFIDE INTERCHANGE PROTEIN DSBE"/>
    <property type="match status" value="1"/>
</dbReference>
<dbReference type="EMBL" id="JBHLYW010000032">
    <property type="protein sequence ID" value="MFC0080186.1"/>
    <property type="molecule type" value="Genomic_DNA"/>
</dbReference>
<feature type="chain" id="PRO_5047184230" evidence="1">
    <location>
        <begin position="20"/>
        <end position="257"/>
    </location>
</feature>
<dbReference type="SUPFAM" id="SSF52833">
    <property type="entry name" value="Thioredoxin-like"/>
    <property type="match status" value="1"/>
</dbReference>
<evidence type="ECO:0000256" key="1">
    <source>
        <dbReference type="SAM" id="SignalP"/>
    </source>
</evidence>
<gene>
    <name evidence="3" type="ORF">ACFFLS_24285</name>
</gene>
<dbReference type="InterPro" id="IPR036249">
    <property type="entry name" value="Thioredoxin-like_sf"/>
</dbReference>
<dbReference type="InterPro" id="IPR013766">
    <property type="entry name" value="Thioredoxin_domain"/>
</dbReference>
<dbReference type="PROSITE" id="PS51352">
    <property type="entry name" value="THIOREDOXIN_2"/>
    <property type="match status" value="1"/>
</dbReference>
<comment type="caution">
    <text evidence="3">The sequence shown here is derived from an EMBL/GenBank/DDBJ whole genome shotgun (WGS) entry which is preliminary data.</text>
</comment>
<feature type="signal peptide" evidence="1">
    <location>
        <begin position="1"/>
        <end position="19"/>
    </location>
</feature>
<keyword evidence="1" id="KW-0732">Signal</keyword>
<dbReference type="InterPro" id="IPR050553">
    <property type="entry name" value="Thioredoxin_ResA/DsbE_sf"/>
</dbReference>
<dbReference type="RefSeq" id="WP_379682544.1">
    <property type="nucleotide sequence ID" value="NZ_JBHLYW010000032.1"/>
</dbReference>
<sequence>MQKLITLITSLFIFTINTAQNKFGNPEVDPIQIQKTYEQWSVYQNKKIMLSRDFTALDVASKEVSKETFLDQLANGNFIPVRLKSDANIYVYKLFKIQPKTDSSIKATINQMGFDAYKNFKMEGTAFPKFSFQDLDGNLVTNEFMKGKIIVIKCWYIHCTPCIREFPQVNKLVEDYKDRKDIVFMSLAEDSPEQLKTFLARKPLAYSVIPNMKEYMNDALQLNSFPTHFIINKEGMILKVLPNFESLEIALAKESKL</sequence>
<dbReference type="CDD" id="cd02966">
    <property type="entry name" value="TlpA_like_family"/>
    <property type="match status" value="1"/>
</dbReference>
<protein>
    <submittedName>
        <fullName evidence="3">TlpA family protein disulfide reductase</fullName>
    </submittedName>
</protein>
<feature type="domain" description="Thioredoxin" evidence="2">
    <location>
        <begin position="121"/>
        <end position="257"/>
    </location>
</feature>
<evidence type="ECO:0000259" key="2">
    <source>
        <dbReference type="PROSITE" id="PS51352"/>
    </source>
</evidence>
<evidence type="ECO:0000313" key="3">
    <source>
        <dbReference type="EMBL" id="MFC0080186.1"/>
    </source>
</evidence>